<feature type="compositionally biased region" description="Acidic residues" evidence="1">
    <location>
        <begin position="428"/>
        <end position="439"/>
    </location>
</feature>
<evidence type="ECO:0000256" key="1">
    <source>
        <dbReference type="SAM" id="MobiDB-lite"/>
    </source>
</evidence>
<feature type="region of interest" description="Disordered" evidence="1">
    <location>
        <begin position="394"/>
        <end position="463"/>
    </location>
</feature>
<feature type="compositionally biased region" description="Basic and acidic residues" evidence="1">
    <location>
        <begin position="441"/>
        <end position="454"/>
    </location>
</feature>
<accession>T1JKP2</accession>
<dbReference type="AlphaFoldDB" id="T1JKP2"/>
<feature type="compositionally biased region" description="Basic residues" evidence="1">
    <location>
        <begin position="1"/>
        <end position="16"/>
    </location>
</feature>
<feature type="region of interest" description="Disordered" evidence="1">
    <location>
        <begin position="361"/>
        <end position="380"/>
    </location>
</feature>
<dbReference type="EMBL" id="JH432222">
    <property type="status" value="NOT_ANNOTATED_CDS"/>
    <property type="molecule type" value="Genomic_DNA"/>
</dbReference>
<name>T1JKP2_STRMM</name>
<dbReference type="HOGENOM" id="CLU_465651_0_0_1"/>
<organism evidence="2 3">
    <name type="scientific">Strigamia maritima</name>
    <name type="common">European centipede</name>
    <name type="synonym">Geophilus maritimus</name>
    <dbReference type="NCBI Taxonomy" id="126957"/>
    <lineage>
        <taxon>Eukaryota</taxon>
        <taxon>Metazoa</taxon>
        <taxon>Ecdysozoa</taxon>
        <taxon>Arthropoda</taxon>
        <taxon>Myriapoda</taxon>
        <taxon>Chilopoda</taxon>
        <taxon>Pleurostigmophora</taxon>
        <taxon>Geophilomorpha</taxon>
        <taxon>Linotaeniidae</taxon>
        <taxon>Strigamia</taxon>
    </lineage>
</organism>
<evidence type="ECO:0000313" key="3">
    <source>
        <dbReference type="Proteomes" id="UP000014500"/>
    </source>
</evidence>
<sequence>MPARKKSNKMKRKKPGNKQQNQPQLQFLEGNEDHAGVPTTSHSRHSEVELDDNDVIENSQPNMTTRIFHRSVLSDMDKQLRDAGLFEDGMTDSQKEDILSVLEESRKMAEENEPVEDCSEGSDDLFSRKGPYSKAINCFSKENIEEAKALDEDFVIPVPARPKEKRQIKPRNIFTTFLVENVKETTNSVRQSENTIGENTLVSLEDGENTLVSLEDGEKSLVEDNEETVAKTDSIPGNKTVAPKNRSVLLRPTSSSSRKQINRDRESPLMNHIPLFAPSDTAPRMYTQVIRGYFDTYIESVSQVEQVMPRIVSWANPVVVGRHNRFTIDALRPGQRARNVELWYQMAMKGCTSDLDISEINPKKPRLESDSETSMTIDDDECVKDEELKSYLKDEPDFEFQPEKSQKSYGRRKSMSEEKVYVLVPPDEVSDNDTPDAIDVDTSKDTSKDQHTQMDEEDNPNANQSFVKKIIGKSWKENNSSLFSVIMPWKNPFAKQGDKKVQVQRDNKTSDCPMCHKSFNKDKIEDHAAQCGLKDSEEELVSSWTKYSETEQRKEWCYMCQRVIAGIPVQCGRHSKINNSNDTNKH</sequence>
<evidence type="ECO:0000313" key="2">
    <source>
        <dbReference type="EnsemblMetazoa" id="SMAR014422-PA"/>
    </source>
</evidence>
<reference evidence="3" key="1">
    <citation type="submission" date="2011-05" db="EMBL/GenBank/DDBJ databases">
        <authorList>
            <person name="Richards S.R."/>
            <person name="Qu J."/>
            <person name="Jiang H."/>
            <person name="Jhangiani S.N."/>
            <person name="Agravi P."/>
            <person name="Goodspeed R."/>
            <person name="Gross S."/>
            <person name="Mandapat C."/>
            <person name="Jackson L."/>
            <person name="Mathew T."/>
            <person name="Pu L."/>
            <person name="Thornton R."/>
            <person name="Saada N."/>
            <person name="Wilczek-Boney K.B."/>
            <person name="Lee S."/>
            <person name="Kovar C."/>
            <person name="Wu Y."/>
            <person name="Scherer S.E."/>
            <person name="Worley K.C."/>
            <person name="Muzny D.M."/>
            <person name="Gibbs R."/>
        </authorList>
    </citation>
    <scope>NUCLEOTIDE SEQUENCE</scope>
    <source>
        <strain evidence="3">Brora</strain>
    </source>
</reference>
<proteinExistence type="predicted"/>
<keyword evidence="3" id="KW-1185">Reference proteome</keyword>
<feature type="compositionally biased region" description="Basic and acidic residues" evidence="1">
    <location>
        <begin position="394"/>
        <end position="406"/>
    </location>
</feature>
<dbReference type="Proteomes" id="UP000014500">
    <property type="component" value="Unassembled WGS sequence"/>
</dbReference>
<feature type="region of interest" description="Disordered" evidence="1">
    <location>
        <begin position="1"/>
        <end position="60"/>
    </location>
</feature>
<dbReference type="EnsemblMetazoa" id="SMAR014422-RA">
    <property type="protein sequence ID" value="SMAR014422-PA"/>
    <property type="gene ID" value="SMAR014422"/>
</dbReference>
<reference evidence="2" key="2">
    <citation type="submission" date="2015-02" db="UniProtKB">
        <authorList>
            <consortium name="EnsemblMetazoa"/>
        </authorList>
    </citation>
    <scope>IDENTIFICATION</scope>
</reference>
<protein>
    <submittedName>
        <fullName evidence="2">Uncharacterized protein</fullName>
    </submittedName>
</protein>